<dbReference type="InterPro" id="IPR036866">
    <property type="entry name" value="RibonucZ/Hydroxyglut_hydro"/>
</dbReference>
<dbReference type="CDD" id="cd07713">
    <property type="entry name" value="DHPS-like_MBL-fold"/>
    <property type="match status" value="1"/>
</dbReference>
<dbReference type="eggNOG" id="COG1237">
    <property type="taxonomic scope" value="Bacteria"/>
</dbReference>
<dbReference type="AlphaFoldDB" id="D5EDD6"/>
<organism evidence="2 3">
    <name type="scientific">Aminobacterium colombiense (strain DSM 12261 / ALA-1)</name>
    <dbReference type="NCBI Taxonomy" id="572547"/>
    <lineage>
        <taxon>Bacteria</taxon>
        <taxon>Thermotogati</taxon>
        <taxon>Synergistota</taxon>
        <taxon>Synergistia</taxon>
        <taxon>Synergistales</taxon>
        <taxon>Aminobacteriaceae</taxon>
        <taxon>Aminobacterium</taxon>
    </lineage>
</organism>
<dbReference type="SUPFAM" id="SSF56281">
    <property type="entry name" value="Metallo-hydrolase/oxidoreductase"/>
    <property type="match status" value="1"/>
</dbReference>
<dbReference type="InterPro" id="IPR001279">
    <property type="entry name" value="Metallo-B-lactamas"/>
</dbReference>
<evidence type="ECO:0000313" key="2">
    <source>
        <dbReference type="EMBL" id="ADE56568.1"/>
    </source>
</evidence>
<dbReference type="SMART" id="SM00849">
    <property type="entry name" value="Lactamase_B"/>
    <property type="match status" value="1"/>
</dbReference>
<dbReference type="GO" id="GO:0016740">
    <property type="term" value="F:transferase activity"/>
    <property type="evidence" value="ECO:0007669"/>
    <property type="project" value="TreeGrafter"/>
</dbReference>
<dbReference type="Proteomes" id="UP000002366">
    <property type="component" value="Chromosome"/>
</dbReference>
<dbReference type="PANTHER" id="PTHR13754:SF13">
    <property type="entry name" value="METALLO-BETA-LACTAMASE SUPERFAMILY PROTEIN (AFU_ORTHOLOGUE AFUA_3G07630)"/>
    <property type="match status" value="1"/>
</dbReference>
<dbReference type="InterPro" id="IPR041712">
    <property type="entry name" value="DHPS-like_MBL-fold"/>
</dbReference>
<keyword evidence="3" id="KW-1185">Reference proteome</keyword>
<dbReference type="HOGENOM" id="CLU_036012_0_0_0"/>
<accession>D5EDD6</accession>
<protein>
    <submittedName>
        <fullName evidence="2">Beta-lactamase domain protein</fullName>
    </submittedName>
</protein>
<dbReference type="Pfam" id="PF00753">
    <property type="entry name" value="Lactamase_B"/>
    <property type="match status" value="1"/>
</dbReference>
<dbReference type="KEGG" id="aco:Amico_0427"/>
<feature type="domain" description="Metallo-beta-lactamase" evidence="1">
    <location>
        <begin position="20"/>
        <end position="237"/>
    </location>
</feature>
<dbReference type="RefSeq" id="WP_013047834.1">
    <property type="nucleotide sequence ID" value="NC_014011.1"/>
</dbReference>
<evidence type="ECO:0000313" key="3">
    <source>
        <dbReference type="Proteomes" id="UP000002366"/>
    </source>
</evidence>
<dbReference type="InterPro" id="IPR052926">
    <property type="entry name" value="Metallo-beta-lactamase_dom"/>
</dbReference>
<proteinExistence type="predicted"/>
<dbReference type="EMBL" id="CP001997">
    <property type="protein sequence ID" value="ADE56568.1"/>
    <property type="molecule type" value="Genomic_DNA"/>
</dbReference>
<reference evidence="2 3" key="1">
    <citation type="journal article" date="2010" name="Stand. Genomic Sci.">
        <title>Complete genome sequence of Aminobacterium colombiense type strain (ALA-1).</title>
        <authorList>
            <person name="Chertkov O."/>
            <person name="Sikorski J."/>
            <person name="Brambilla E."/>
            <person name="Lapidus A."/>
            <person name="Copeland A."/>
            <person name="Glavina Del Rio T."/>
            <person name="Nolan M."/>
            <person name="Lucas S."/>
            <person name="Tice H."/>
            <person name="Cheng J.F."/>
            <person name="Han C."/>
            <person name="Detter J.C."/>
            <person name="Bruce D."/>
            <person name="Tapia R."/>
            <person name="Goodwin L."/>
            <person name="Pitluck S."/>
            <person name="Liolios K."/>
            <person name="Ivanova N."/>
            <person name="Mavromatis K."/>
            <person name="Ovchinnikova G."/>
            <person name="Pati A."/>
            <person name="Chen A."/>
            <person name="Palaniappan K."/>
            <person name="Land M."/>
            <person name="Hauser L."/>
            <person name="Chang Y.J."/>
            <person name="Jeffries C.D."/>
            <person name="Spring S."/>
            <person name="Rohde M."/>
            <person name="Goker M."/>
            <person name="Bristow J."/>
            <person name="Eisen J.A."/>
            <person name="Markowitz V."/>
            <person name="Hugenholtz P."/>
            <person name="Kyrpides N.C."/>
            <person name="Klenk H.P."/>
        </authorList>
    </citation>
    <scope>NUCLEOTIDE SEQUENCE [LARGE SCALE GENOMIC DNA]</scope>
    <source>
        <strain evidence="3">DSM 12261 / ALA-1</strain>
    </source>
</reference>
<sequence length="270" mass="29993">MNVTVVVDDYCGTSKLLGEHGLSMYIETPRGSLLFDTGRGASLYPNASALEVPLGNLNGIVLSHGHFDHTWGLPEILRREGNLPVWASPFFDRQRFARKGEELEIAGSLFSKDDLNFRPVNDRTEIIDAIWAITIPLSERNPDFVPVDPDLVIKENGELKADLMEDDLSLVVRGINGYSVILGCAHAGTVNILERAALLFNTREFYSVTGGMHFRSQGRGFLLRSAKELKDKFSVQHWRPCHCTGFSAAFILGEQLSNVEWAHSGSSFEI</sequence>
<dbReference type="Gene3D" id="3.60.15.10">
    <property type="entry name" value="Ribonuclease Z/Hydroxyacylglutathione hydrolase-like"/>
    <property type="match status" value="1"/>
</dbReference>
<gene>
    <name evidence="2" type="ordered locus">Amico_0427</name>
</gene>
<evidence type="ECO:0000259" key="1">
    <source>
        <dbReference type="SMART" id="SM00849"/>
    </source>
</evidence>
<dbReference type="OrthoDB" id="9803916at2"/>
<dbReference type="STRING" id="572547.Amico_0427"/>
<dbReference type="PANTHER" id="PTHR13754">
    <property type="entry name" value="METALLO-BETA-LACTAMASE SUPERFAMILY PROTEIN"/>
    <property type="match status" value="1"/>
</dbReference>
<name>D5EDD6_AMICL</name>